<dbReference type="EMBL" id="BRXW01000239">
    <property type="protein sequence ID" value="GMI15877.1"/>
    <property type="molecule type" value="Genomic_DNA"/>
</dbReference>
<dbReference type="Proteomes" id="UP001165122">
    <property type="component" value="Unassembled WGS sequence"/>
</dbReference>
<keyword evidence="2" id="KW-1185">Reference proteome</keyword>
<name>A0A9W7FND2_9STRA</name>
<organism evidence="1 2">
    <name type="scientific">Triparma laevis f. longispina</name>
    <dbReference type="NCBI Taxonomy" id="1714387"/>
    <lineage>
        <taxon>Eukaryota</taxon>
        <taxon>Sar</taxon>
        <taxon>Stramenopiles</taxon>
        <taxon>Ochrophyta</taxon>
        <taxon>Bolidophyceae</taxon>
        <taxon>Parmales</taxon>
        <taxon>Triparmaceae</taxon>
        <taxon>Triparma</taxon>
    </lineage>
</organism>
<reference evidence="2" key="1">
    <citation type="journal article" date="2023" name="Commun. Biol.">
        <title>Genome analysis of Parmales, the sister group of diatoms, reveals the evolutionary specialization of diatoms from phago-mixotrophs to photoautotrophs.</title>
        <authorList>
            <person name="Ban H."/>
            <person name="Sato S."/>
            <person name="Yoshikawa S."/>
            <person name="Yamada K."/>
            <person name="Nakamura Y."/>
            <person name="Ichinomiya M."/>
            <person name="Sato N."/>
            <person name="Blanc-Mathieu R."/>
            <person name="Endo H."/>
            <person name="Kuwata A."/>
            <person name="Ogata H."/>
        </authorList>
    </citation>
    <scope>NUCLEOTIDE SEQUENCE [LARGE SCALE GENOMIC DNA]</scope>
    <source>
        <strain evidence="2">NIES 3700</strain>
    </source>
</reference>
<evidence type="ECO:0000313" key="1">
    <source>
        <dbReference type="EMBL" id="GMI15877.1"/>
    </source>
</evidence>
<proteinExistence type="predicted"/>
<protein>
    <submittedName>
        <fullName evidence="1">Uncharacterized protein</fullName>
    </submittedName>
</protein>
<sequence length="153" mass="17245">MKIGVDELEFRFILTRRFASLLALRVGGTANESVEKYLYKPEGGGAAVGMTVAKMDVSAVSLFADLWLLDTYTKKAEFKDMKIREVWKNLDGTRGLQYTTSVGLPGGFQDRLFELWIMWEELLDKEGRRTFIIAFAPLETYKGTHHEVAGAEG</sequence>
<comment type="caution">
    <text evidence="1">The sequence shown here is derived from an EMBL/GenBank/DDBJ whole genome shotgun (WGS) entry which is preliminary data.</text>
</comment>
<evidence type="ECO:0000313" key="2">
    <source>
        <dbReference type="Proteomes" id="UP001165122"/>
    </source>
</evidence>
<accession>A0A9W7FND2</accession>
<gene>
    <name evidence="1" type="ORF">TrLO_g12096</name>
</gene>
<dbReference type="AlphaFoldDB" id="A0A9W7FND2"/>